<dbReference type="EMBL" id="JACIDN010000008">
    <property type="protein sequence ID" value="MBB3904664.1"/>
    <property type="molecule type" value="Genomic_DNA"/>
</dbReference>
<protein>
    <recommendedName>
        <fullName evidence="2">dUTP diphosphatase</fullName>
        <ecNumber evidence="2">3.6.1.23</ecNumber>
    </recommendedName>
</protein>
<dbReference type="PANTHER" id="PTHR11241">
    <property type="entry name" value="DEOXYURIDINE 5'-TRIPHOSPHATE NUCLEOTIDOHYDROLASE"/>
    <property type="match status" value="1"/>
</dbReference>
<dbReference type="GO" id="GO:0004170">
    <property type="term" value="F:dUTP diphosphatase activity"/>
    <property type="evidence" value="ECO:0007669"/>
    <property type="project" value="UniProtKB-EC"/>
</dbReference>
<gene>
    <name evidence="8" type="ORF">GGR33_004187</name>
</gene>
<evidence type="ECO:0000256" key="2">
    <source>
        <dbReference type="ARBA" id="ARBA00012379"/>
    </source>
</evidence>
<dbReference type="GO" id="GO:0046081">
    <property type="term" value="P:dUTP catabolic process"/>
    <property type="evidence" value="ECO:0007669"/>
    <property type="project" value="InterPro"/>
</dbReference>
<feature type="compositionally biased region" description="Gly residues" evidence="6">
    <location>
        <begin position="166"/>
        <end position="177"/>
    </location>
</feature>
<feature type="domain" description="dUTPase-like" evidence="7">
    <location>
        <begin position="32"/>
        <end position="175"/>
    </location>
</feature>
<sequence>MDHDGDRVSARHPGGMMRIAVRVLDPRVTAWGFPRRGSVHSAGLDLFACHDAPLLLEPQVPAVLIPSGISVMIRDPNWCGFVLPRSGLGHREGLVLGNGTGVIDADYEGPLLISVWNRNPAAAPGRRPANIVIEPGDRIAQLVVVRVAQPEFEIVEEARPGDEGARGGGGFGSSGRR</sequence>
<evidence type="ECO:0000256" key="3">
    <source>
        <dbReference type="ARBA" id="ARBA00022801"/>
    </source>
</evidence>
<dbReference type="Proteomes" id="UP000517759">
    <property type="component" value="Unassembled WGS sequence"/>
</dbReference>
<name>A0A7W6ANR2_9HYPH</name>
<keyword evidence="3 8" id="KW-0378">Hydrolase</keyword>
<comment type="catalytic activity">
    <reaction evidence="5">
        <text>dUTP + H2O = dUMP + diphosphate + H(+)</text>
        <dbReference type="Rhea" id="RHEA:10248"/>
        <dbReference type="ChEBI" id="CHEBI:15377"/>
        <dbReference type="ChEBI" id="CHEBI:15378"/>
        <dbReference type="ChEBI" id="CHEBI:33019"/>
        <dbReference type="ChEBI" id="CHEBI:61555"/>
        <dbReference type="ChEBI" id="CHEBI:246422"/>
        <dbReference type="EC" id="3.6.1.23"/>
    </reaction>
</comment>
<feature type="region of interest" description="Disordered" evidence="6">
    <location>
        <begin position="157"/>
        <end position="177"/>
    </location>
</feature>
<dbReference type="InterPro" id="IPR036157">
    <property type="entry name" value="dUTPase-like_sf"/>
</dbReference>
<comment type="caution">
    <text evidence="8">The sequence shown here is derived from an EMBL/GenBank/DDBJ whole genome shotgun (WGS) entry which is preliminary data.</text>
</comment>
<evidence type="ECO:0000259" key="7">
    <source>
        <dbReference type="Pfam" id="PF00692"/>
    </source>
</evidence>
<proteinExistence type="inferred from homology"/>
<accession>A0A7W6ANR2</accession>
<dbReference type="GO" id="GO:0006226">
    <property type="term" value="P:dUMP biosynthetic process"/>
    <property type="evidence" value="ECO:0007669"/>
    <property type="project" value="InterPro"/>
</dbReference>
<evidence type="ECO:0000256" key="5">
    <source>
        <dbReference type="ARBA" id="ARBA00047686"/>
    </source>
</evidence>
<evidence type="ECO:0000256" key="6">
    <source>
        <dbReference type="SAM" id="MobiDB-lite"/>
    </source>
</evidence>
<dbReference type="RefSeq" id="WP_425488803.1">
    <property type="nucleotide sequence ID" value="NZ_BSPG01000017.1"/>
</dbReference>
<evidence type="ECO:0000313" key="9">
    <source>
        <dbReference type="Proteomes" id="UP000517759"/>
    </source>
</evidence>
<dbReference type="InterPro" id="IPR008181">
    <property type="entry name" value="dUTPase"/>
</dbReference>
<reference evidence="8 9" key="1">
    <citation type="submission" date="2020-08" db="EMBL/GenBank/DDBJ databases">
        <title>Genomic Encyclopedia of Type Strains, Phase IV (KMG-IV): sequencing the most valuable type-strain genomes for metagenomic binning, comparative biology and taxonomic classification.</title>
        <authorList>
            <person name="Goeker M."/>
        </authorList>
    </citation>
    <scope>NUCLEOTIDE SEQUENCE [LARGE SCALE GENOMIC DNA]</scope>
    <source>
        <strain evidence="8 9">DSM 24105</strain>
    </source>
</reference>
<comment type="similarity">
    <text evidence="1">Belongs to the dUTPase family.</text>
</comment>
<dbReference type="CDD" id="cd07557">
    <property type="entry name" value="trimeric_dUTPase"/>
    <property type="match status" value="1"/>
</dbReference>
<dbReference type="EC" id="3.6.1.23" evidence="2"/>
<evidence type="ECO:0000256" key="4">
    <source>
        <dbReference type="ARBA" id="ARBA00023080"/>
    </source>
</evidence>
<dbReference type="GO" id="GO:0000287">
    <property type="term" value="F:magnesium ion binding"/>
    <property type="evidence" value="ECO:0007669"/>
    <property type="project" value="InterPro"/>
</dbReference>
<dbReference type="Pfam" id="PF00692">
    <property type="entry name" value="dUTPase"/>
    <property type="match status" value="1"/>
</dbReference>
<dbReference type="Gene3D" id="2.70.40.10">
    <property type="match status" value="1"/>
</dbReference>
<dbReference type="InterPro" id="IPR033704">
    <property type="entry name" value="dUTPase_trimeric"/>
</dbReference>
<dbReference type="NCBIfam" id="NF001862">
    <property type="entry name" value="PRK00601.1"/>
    <property type="match status" value="1"/>
</dbReference>
<dbReference type="NCBIfam" id="TIGR00576">
    <property type="entry name" value="dut"/>
    <property type="match status" value="1"/>
</dbReference>
<evidence type="ECO:0000313" key="8">
    <source>
        <dbReference type="EMBL" id="MBB3904664.1"/>
    </source>
</evidence>
<organism evidence="8 9">
    <name type="scientific">Methylobacterium brachythecii</name>
    <dbReference type="NCBI Taxonomy" id="1176177"/>
    <lineage>
        <taxon>Bacteria</taxon>
        <taxon>Pseudomonadati</taxon>
        <taxon>Pseudomonadota</taxon>
        <taxon>Alphaproteobacteria</taxon>
        <taxon>Hyphomicrobiales</taxon>
        <taxon>Methylobacteriaceae</taxon>
        <taxon>Methylobacterium</taxon>
    </lineage>
</organism>
<dbReference type="AlphaFoldDB" id="A0A7W6ANR2"/>
<dbReference type="PANTHER" id="PTHR11241:SF0">
    <property type="entry name" value="DEOXYURIDINE 5'-TRIPHOSPHATE NUCLEOTIDOHYDROLASE"/>
    <property type="match status" value="1"/>
</dbReference>
<dbReference type="InterPro" id="IPR029054">
    <property type="entry name" value="dUTPase-like"/>
</dbReference>
<evidence type="ECO:0000256" key="1">
    <source>
        <dbReference type="ARBA" id="ARBA00006581"/>
    </source>
</evidence>
<dbReference type="SUPFAM" id="SSF51283">
    <property type="entry name" value="dUTPase-like"/>
    <property type="match status" value="1"/>
</dbReference>
<keyword evidence="4" id="KW-0546">Nucleotide metabolism</keyword>